<proteinExistence type="predicted"/>
<reference evidence="1 2" key="1">
    <citation type="submission" date="2021-06" db="EMBL/GenBank/DDBJ databases">
        <title>Caerostris extrusa draft genome.</title>
        <authorList>
            <person name="Kono N."/>
            <person name="Arakawa K."/>
        </authorList>
    </citation>
    <scope>NUCLEOTIDE SEQUENCE [LARGE SCALE GENOMIC DNA]</scope>
</reference>
<dbReference type="EMBL" id="BPLR01013481">
    <property type="protein sequence ID" value="GIY61559.1"/>
    <property type="molecule type" value="Genomic_DNA"/>
</dbReference>
<organism evidence="1 2">
    <name type="scientific">Caerostris extrusa</name>
    <name type="common">Bark spider</name>
    <name type="synonym">Caerostris bankana</name>
    <dbReference type="NCBI Taxonomy" id="172846"/>
    <lineage>
        <taxon>Eukaryota</taxon>
        <taxon>Metazoa</taxon>
        <taxon>Ecdysozoa</taxon>
        <taxon>Arthropoda</taxon>
        <taxon>Chelicerata</taxon>
        <taxon>Arachnida</taxon>
        <taxon>Araneae</taxon>
        <taxon>Araneomorphae</taxon>
        <taxon>Entelegynae</taxon>
        <taxon>Araneoidea</taxon>
        <taxon>Araneidae</taxon>
        <taxon>Caerostris</taxon>
    </lineage>
</organism>
<gene>
    <name evidence="1" type="ORF">CEXT_456361</name>
</gene>
<dbReference type="AlphaFoldDB" id="A0AAV4UV36"/>
<evidence type="ECO:0000313" key="2">
    <source>
        <dbReference type="Proteomes" id="UP001054945"/>
    </source>
</evidence>
<dbReference type="Proteomes" id="UP001054945">
    <property type="component" value="Unassembled WGS sequence"/>
</dbReference>
<protein>
    <submittedName>
        <fullName evidence="1">Uncharacterized protein</fullName>
    </submittedName>
</protein>
<keyword evidence="2" id="KW-1185">Reference proteome</keyword>
<sequence length="92" mass="10770">MHVSYSYSIRSVNMKSIRNFYMHDSPKNRKMQLGYGRHRFAFSRVRIAGHALQYGRDCDMFSKSFLGSVLTWHTHSTPLLQKLLYVSNGQLI</sequence>
<comment type="caution">
    <text evidence="1">The sequence shown here is derived from an EMBL/GenBank/DDBJ whole genome shotgun (WGS) entry which is preliminary data.</text>
</comment>
<accession>A0AAV4UV36</accession>
<evidence type="ECO:0000313" key="1">
    <source>
        <dbReference type="EMBL" id="GIY61559.1"/>
    </source>
</evidence>
<name>A0AAV4UV36_CAEEX</name>